<organism evidence="3 4">
    <name type="scientific">Caulobacter segnis</name>
    <dbReference type="NCBI Taxonomy" id="88688"/>
    <lineage>
        <taxon>Bacteria</taxon>
        <taxon>Pseudomonadati</taxon>
        <taxon>Pseudomonadota</taxon>
        <taxon>Alphaproteobacteria</taxon>
        <taxon>Caulobacterales</taxon>
        <taxon>Caulobacteraceae</taxon>
        <taxon>Caulobacter</taxon>
    </lineage>
</organism>
<evidence type="ECO:0000313" key="3">
    <source>
        <dbReference type="EMBL" id="USQ94200.1"/>
    </source>
</evidence>
<proteinExistence type="inferred from homology"/>
<keyword evidence="4" id="KW-1185">Reference proteome</keyword>
<dbReference type="Proteomes" id="UP001057520">
    <property type="component" value="Chromosome"/>
</dbReference>
<protein>
    <recommendedName>
        <fullName evidence="5">Acetyltransferase</fullName>
    </recommendedName>
</protein>
<sequence length="144" mass="15635">MVLKAFGAQIGDRSDVRGSVKVWYPPHLILRDRSILADGVDCYNMAPIYIGSDTIVSQRAYLCAGTHDFEDPHFQLIARPIEIGDNVWVAAEAFVGPGVKIQEGVVLGARAVACSNLDPWLIYAGNPAKALRPRSTTGRRGKEG</sequence>
<dbReference type="CDD" id="cd05825">
    <property type="entry name" value="LbH_wcaF_like"/>
    <property type="match status" value="1"/>
</dbReference>
<dbReference type="PANTHER" id="PTHR23416">
    <property type="entry name" value="SIALIC ACID SYNTHASE-RELATED"/>
    <property type="match status" value="1"/>
</dbReference>
<comment type="similarity">
    <text evidence="1">Belongs to the transferase hexapeptide repeat family.</text>
</comment>
<dbReference type="SUPFAM" id="SSF51161">
    <property type="entry name" value="Trimeric LpxA-like enzymes"/>
    <property type="match status" value="1"/>
</dbReference>
<dbReference type="EMBL" id="CP096040">
    <property type="protein sequence ID" value="USQ94200.1"/>
    <property type="molecule type" value="Genomic_DNA"/>
</dbReference>
<gene>
    <name evidence="3" type="ORF">MZV50_16505</name>
</gene>
<dbReference type="Gene3D" id="2.160.10.10">
    <property type="entry name" value="Hexapeptide repeat proteins"/>
    <property type="match status" value="1"/>
</dbReference>
<dbReference type="Pfam" id="PF00132">
    <property type="entry name" value="Hexapep"/>
    <property type="match status" value="1"/>
</dbReference>
<evidence type="ECO:0008006" key="5">
    <source>
        <dbReference type="Google" id="ProtNLM"/>
    </source>
</evidence>
<dbReference type="InterPro" id="IPR051159">
    <property type="entry name" value="Hexapeptide_acetyltransf"/>
</dbReference>
<dbReference type="InterPro" id="IPR001451">
    <property type="entry name" value="Hexapep"/>
</dbReference>
<dbReference type="PANTHER" id="PTHR23416:SF23">
    <property type="entry name" value="ACETYLTRANSFERASE C18B11.09C-RELATED"/>
    <property type="match status" value="1"/>
</dbReference>
<evidence type="ECO:0000313" key="4">
    <source>
        <dbReference type="Proteomes" id="UP001057520"/>
    </source>
</evidence>
<evidence type="ECO:0000256" key="1">
    <source>
        <dbReference type="ARBA" id="ARBA00007274"/>
    </source>
</evidence>
<evidence type="ECO:0000256" key="2">
    <source>
        <dbReference type="ARBA" id="ARBA00022679"/>
    </source>
</evidence>
<keyword evidence="2" id="KW-0808">Transferase</keyword>
<dbReference type="InterPro" id="IPR011004">
    <property type="entry name" value="Trimer_LpxA-like_sf"/>
</dbReference>
<accession>A0ABY4ZNF7</accession>
<reference evidence="3 4" key="1">
    <citation type="submission" date="2022-04" db="EMBL/GenBank/DDBJ databases">
        <title>Genome sequence of soybean root-associated Caulobacter segnis RL271.</title>
        <authorList>
            <person name="Longley R."/>
            <person name="Bonito G."/>
            <person name="Trigodet F."/>
            <person name="Crosson S."/>
            <person name="Fiebig A."/>
        </authorList>
    </citation>
    <scope>NUCLEOTIDE SEQUENCE [LARGE SCALE GENOMIC DNA]</scope>
    <source>
        <strain evidence="3 4">RL271</strain>
    </source>
</reference>
<name>A0ABY4ZNF7_9CAUL</name>